<feature type="signal peptide" evidence="12">
    <location>
        <begin position="1"/>
        <end position="20"/>
    </location>
</feature>
<keyword evidence="2 10" id="KW-0813">Transport</keyword>
<feature type="domain" description="TonB-dependent receptor-like beta-barrel" evidence="13">
    <location>
        <begin position="309"/>
        <end position="751"/>
    </location>
</feature>
<evidence type="ECO:0000256" key="4">
    <source>
        <dbReference type="ARBA" id="ARBA00022692"/>
    </source>
</evidence>
<dbReference type="Gene3D" id="2.40.170.20">
    <property type="entry name" value="TonB-dependent receptor, beta-barrel domain"/>
    <property type="match status" value="1"/>
</dbReference>
<dbReference type="Gene3D" id="2.170.130.10">
    <property type="entry name" value="TonB-dependent receptor, plug domain"/>
    <property type="match status" value="1"/>
</dbReference>
<keyword evidence="6 11" id="KW-0798">TonB box</keyword>
<keyword evidence="3 10" id="KW-1134">Transmembrane beta strand</keyword>
<evidence type="ECO:0000256" key="10">
    <source>
        <dbReference type="PROSITE-ProRule" id="PRU01360"/>
    </source>
</evidence>
<evidence type="ECO:0000256" key="2">
    <source>
        <dbReference type="ARBA" id="ARBA00022448"/>
    </source>
</evidence>
<dbReference type="Pfam" id="PF13715">
    <property type="entry name" value="CarbopepD_reg_2"/>
    <property type="match status" value="1"/>
</dbReference>
<dbReference type="AlphaFoldDB" id="A0A1M6UCN6"/>
<dbReference type="InterPro" id="IPR012910">
    <property type="entry name" value="Plug_dom"/>
</dbReference>
<organism evidence="15 16">
    <name type="scientific">Reichenbachiella agariperforans</name>
    <dbReference type="NCBI Taxonomy" id="156994"/>
    <lineage>
        <taxon>Bacteria</taxon>
        <taxon>Pseudomonadati</taxon>
        <taxon>Bacteroidota</taxon>
        <taxon>Cytophagia</taxon>
        <taxon>Cytophagales</taxon>
        <taxon>Reichenbachiellaceae</taxon>
        <taxon>Reichenbachiella</taxon>
    </lineage>
</organism>
<evidence type="ECO:0000313" key="16">
    <source>
        <dbReference type="Proteomes" id="UP000184474"/>
    </source>
</evidence>
<dbReference type="PANTHER" id="PTHR30069:SF29">
    <property type="entry name" value="HEMOGLOBIN AND HEMOGLOBIN-HAPTOGLOBIN-BINDING PROTEIN 1-RELATED"/>
    <property type="match status" value="1"/>
</dbReference>
<gene>
    <name evidence="15" type="ORF">SAMN04488028_10763</name>
</gene>
<dbReference type="EMBL" id="FRAA01000007">
    <property type="protein sequence ID" value="SHK66946.1"/>
    <property type="molecule type" value="Genomic_DNA"/>
</dbReference>
<keyword evidence="5 12" id="KW-0732">Signal</keyword>
<evidence type="ECO:0000256" key="7">
    <source>
        <dbReference type="ARBA" id="ARBA00023136"/>
    </source>
</evidence>
<feature type="domain" description="TonB-dependent receptor plug" evidence="14">
    <location>
        <begin position="122"/>
        <end position="224"/>
    </location>
</feature>
<evidence type="ECO:0000313" key="15">
    <source>
        <dbReference type="EMBL" id="SHK66946.1"/>
    </source>
</evidence>
<dbReference type="InterPro" id="IPR008969">
    <property type="entry name" value="CarboxyPept-like_regulatory"/>
</dbReference>
<evidence type="ECO:0000256" key="5">
    <source>
        <dbReference type="ARBA" id="ARBA00022729"/>
    </source>
</evidence>
<dbReference type="InterPro" id="IPR036942">
    <property type="entry name" value="Beta-barrel_TonB_sf"/>
</dbReference>
<evidence type="ECO:0000256" key="12">
    <source>
        <dbReference type="SAM" id="SignalP"/>
    </source>
</evidence>
<dbReference type="STRING" id="156994.SAMN04488028_10763"/>
<dbReference type="InterPro" id="IPR000531">
    <property type="entry name" value="Beta-barrel_TonB"/>
</dbReference>
<keyword evidence="16" id="KW-1185">Reference proteome</keyword>
<dbReference type="GO" id="GO:0015344">
    <property type="term" value="F:siderophore uptake transmembrane transporter activity"/>
    <property type="evidence" value="ECO:0007669"/>
    <property type="project" value="TreeGrafter"/>
</dbReference>
<reference evidence="16" key="1">
    <citation type="submission" date="2016-11" db="EMBL/GenBank/DDBJ databases">
        <authorList>
            <person name="Varghese N."/>
            <person name="Submissions S."/>
        </authorList>
    </citation>
    <scope>NUCLEOTIDE SEQUENCE [LARGE SCALE GENOMIC DNA]</scope>
    <source>
        <strain evidence="16">DSM 26134</strain>
    </source>
</reference>
<dbReference type="SUPFAM" id="SSF49464">
    <property type="entry name" value="Carboxypeptidase regulatory domain-like"/>
    <property type="match status" value="1"/>
</dbReference>
<accession>A0A1M6UCN6</accession>
<sequence length="778" mass="88318">MIYRLYILIPLTLLQSLCFGQDAMISGIVIDAHGEKLPGVTVQINELNRGSVTDHVGHYTFPNLKSGNYTITASFIGFQKYNQRFTIKDRKPISINITLKEAVTQLNEVTVMAKSESQELHESVASVAVLETKKLYAQSNNTSDVIKQISGVNVRQTGGFGSSADVYINGMSGKQVKFFLDGIPLSYYGSGLGLNVLPVNLMEQIEVYKGVVPVDLGADALGGAINIKSRKEYINYLDASYSLGSFNTHKVNLNGQYVNSENHLIAGVNSFYNHSDNNYKVDVEIPDQFGNPEPTTVRRFHDQFTNYLVNAYAGVYDKKYADRLVFSARFSGLDDDIQHNAVMAQPYGQVTYDESTLGFSANYEKEEILPRMALKWYGGVNMTSGNFVDTTLNAYTWDGEVYDRRTDGGEISTSRNLLSLHSRNAVSRLNLHHNPWEKGQFTLNVFSSRFNRYGKDPIAAEFYGEDFYANPTTLIKNATGLAYEHAFSTALVSYTGVKHFYMMADGYAIQNMEFQPNKQTVSNFGVSQSLRYRFFRDFLAKASYEYATRLPDETELFGDFTLVRPNPFLNPEQSHNANLGFQFNTQKLKVELNTFYRLTDNIIWLRTSQFFAQYQNLLKALVKGLDVEVQYQPFDFIRLKANATYQDIRNRSSRSVTGSVDNRYYDARLPNIPYLFGNGEVRYQKSDFLGTNSRFSAWWSASYVHEFYLYWAVDGNKDLKNTIPSQFIQNIGVSYALPADRFSVSLEPTNLFDQKAFDNFSVQRPGRALYVTLRTYLH</sequence>
<feature type="chain" id="PRO_5012658091" evidence="12">
    <location>
        <begin position="21"/>
        <end position="778"/>
    </location>
</feature>
<evidence type="ECO:0000256" key="8">
    <source>
        <dbReference type="ARBA" id="ARBA00023170"/>
    </source>
</evidence>
<dbReference type="Gene3D" id="2.60.40.1120">
    <property type="entry name" value="Carboxypeptidase-like, regulatory domain"/>
    <property type="match status" value="1"/>
</dbReference>
<dbReference type="Pfam" id="PF00593">
    <property type="entry name" value="TonB_dep_Rec_b-barrel"/>
    <property type="match status" value="1"/>
</dbReference>
<keyword evidence="7 10" id="KW-0472">Membrane</keyword>
<dbReference type="PROSITE" id="PS52016">
    <property type="entry name" value="TONB_DEPENDENT_REC_3"/>
    <property type="match status" value="1"/>
</dbReference>
<keyword evidence="4 10" id="KW-0812">Transmembrane</keyword>
<evidence type="ECO:0000256" key="9">
    <source>
        <dbReference type="ARBA" id="ARBA00023237"/>
    </source>
</evidence>
<evidence type="ECO:0000259" key="13">
    <source>
        <dbReference type="Pfam" id="PF00593"/>
    </source>
</evidence>
<evidence type="ECO:0000256" key="1">
    <source>
        <dbReference type="ARBA" id="ARBA00004571"/>
    </source>
</evidence>
<dbReference type="PANTHER" id="PTHR30069">
    <property type="entry name" value="TONB-DEPENDENT OUTER MEMBRANE RECEPTOR"/>
    <property type="match status" value="1"/>
</dbReference>
<comment type="similarity">
    <text evidence="10 11">Belongs to the TonB-dependent receptor family.</text>
</comment>
<evidence type="ECO:0000256" key="6">
    <source>
        <dbReference type="ARBA" id="ARBA00023077"/>
    </source>
</evidence>
<name>A0A1M6UCN6_REIAG</name>
<evidence type="ECO:0000256" key="11">
    <source>
        <dbReference type="RuleBase" id="RU003357"/>
    </source>
</evidence>
<dbReference type="InterPro" id="IPR039426">
    <property type="entry name" value="TonB-dep_rcpt-like"/>
</dbReference>
<dbReference type="SUPFAM" id="SSF56935">
    <property type="entry name" value="Porins"/>
    <property type="match status" value="1"/>
</dbReference>
<dbReference type="GO" id="GO:0044718">
    <property type="term" value="P:siderophore transmembrane transport"/>
    <property type="evidence" value="ECO:0007669"/>
    <property type="project" value="TreeGrafter"/>
</dbReference>
<dbReference type="Pfam" id="PF07715">
    <property type="entry name" value="Plug"/>
    <property type="match status" value="1"/>
</dbReference>
<keyword evidence="8 15" id="KW-0675">Receptor</keyword>
<proteinExistence type="inferred from homology"/>
<evidence type="ECO:0000256" key="3">
    <source>
        <dbReference type="ARBA" id="ARBA00022452"/>
    </source>
</evidence>
<comment type="subcellular location">
    <subcellularLocation>
        <location evidence="1 10">Cell outer membrane</location>
        <topology evidence="1 10">Multi-pass membrane protein</topology>
    </subcellularLocation>
</comment>
<evidence type="ECO:0000259" key="14">
    <source>
        <dbReference type="Pfam" id="PF07715"/>
    </source>
</evidence>
<protein>
    <submittedName>
        <fullName evidence="15">Outer membrane receptor proteins, mostly Fe transport</fullName>
    </submittedName>
</protein>
<dbReference type="GO" id="GO:0009279">
    <property type="term" value="C:cell outer membrane"/>
    <property type="evidence" value="ECO:0007669"/>
    <property type="project" value="UniProtKB-SubCell"/>
</dbReference>
<dbReference type="Proteomes" id="UP000184474">
    <property type="component" value="Unassembled WGS sequence"/>
</dbReference>
<keyword evidence="9 10" id="KW-0998">Cell outer membrane</keyword>
<dbReference type="InterPro" id="IPR037066">
    <property type="entry name" value="Plug_dom_sf"/>
</dbReference>